<proteinExistence type="predicted"/>
<evidence type="ECO:0000313" key="1">
    <source>
        <dbReference type="EMBL" id="CAR98659.1"/>
    </source>
</evidence>
<dbReference type="InParanoid" id="B6IFH9"/>
<dbReference type="GeneID" id="68917613"/>
<dbReference type="RefSeq" id="XP_045098230.1">
    <property type="nucleotide sequence ID" value="XM_045244432.1"/>
</dbReference>
<organism evidence="1 2">
    <name type="scientific">Caenorhabditis briggsae</name>
    <dbReference type="NCBI Taxonomy" id="6238"/>
    <lineage>
        <taxon>Eukaryota</taxon>
        <taxon>Metazoa</taxon>
        <taxon>Ecdysozoa</taxon>
        <taxon>Nematoda</taxon>
        <taxon>Chromadorea</taxon>
        <taxon>Rhabditida</taxon>
        <taxon>Rhabditina</taxon>
        <taxon>Rhabditomorpha</taxon>
        <taxon>Rhabditoidea</taxon>
        <taxon>Rhabditidae</taxon>
        <taxon>Peloderinae</taxon>
        <taxon>Caenorhabditis</taxon>
    </lineage>
</organism>
<gene>
    <name evidence="1 3" type="ORF">CBG26132</name>
    <name evidence="1" type="ORF">CBG_26132</name>
</gene>
<dbReference type="EMBL" id="HE601339">
    <property type="protein sequence ID" value="CAR98659.1"/>
    <property type="molecule type" value="Genomic_DNA"/>
</dbReference>
<reference evidence="1 2" key="1">
    <citation type="journal article" date="2003" name="PLoS Biol.">
        <title>The genome sequence of Caenorhabditis briggsae: a platform for comparative genomics.</title>
        <authorList>
            <person name="Stein L.D."/>
            <person name="Bao Z."/>
            <person name="Blasiar D."/>
            <person name="Blumenthal T."/>
            <person name="Brent M.R."/>
            <person name="Chen N."/>
            <person name="Chinwalla A."/>
            <person name="Clarke L."/>
            <person name="Clee C."/>
            <person name="Coghlan A."/>
            <person name="Coulson A."/>
            <person name="D'Eustachio P."/>
            <person name="Fitch D.H."/>
            <person name="Fulton L.A."/>
            <person name="Fulton R.E."/>
            <person name="Griffiths-Jones S."/>
            <person name="Harris T.W."/>
            <person name="Hillier L.W."/>
            <person name="Kamath R."/>
            <person name="Kuwabara P.E."/>
            <person name="Mardis E.R."/>
            <person name="Marra M.A."/>
            <person name="Miner T.L."/>
            <person name="Minx P."/>
            <person name="Mullikin J.C."/>
            <person name="Plumb R.W."/>
            <person name="Rogers J."/>
            <person name="Schein J.E."/>
            <person name="Sohrmann M."/>
            <person name="Spieth J."/>
            <person name="Stajich J.E."/>
            <person name="Wei C."/>
            <person name="Willey D."/>
            <person name="Wilson R.K."/>
            <person name="Durbin R."/>
            <person name="Waterston R.H."/>
        </authorList>
    </citation>
    <scope>NUCLEOTIDE SEQUENCE [LARGE SCALE GENOMIC DNA]</scope>
    <source>
        <strain evidence="1 2">AF16</strain>
    </source>
</reference>
<dbReference type="KEGG" id="cbr:CBG_26132"/>
<dbReference type="CTD" id="68917613"/>
<dbReference type="Proteomes" id="UP000008549">
    <property type="component" value="Unassembled WGS sequence"/>
</dbReference>
<dbReference type="AlphaFoldDB" id="B6IFH9"/>
<reference evidence="1 2" key="2">
    <citation type="journal article" date="2011" name="PLoS Genet.">
        <title>Caenorhabditis briggsae recombinant inbred line genotypes reveal inter-strain incompatibility and the evolution of recombination.</title>
        <authorList>
            <person name="Ross J.A."/>
            <person name="Koboldt D.C."/>
            <person name="Staisch J.E."/>
            <person name="Chamberlin H.M."/>
            <person name="Gupta B.P."/>
            <person name="Miller R.D."/>
            <person name="Baird S.E."/>
            <person name="Haag E.S."/>
        </authorList>
    </citation>
    <scope>NUCLEOTIDE SEQUENCE [LARGE SCALE GENOMIC DNA]</scope>
    <source>
        <strain evidence="1 2">AF16</strain>
    </source>
</reference>
<dbReference type="HOGENOM" id="CLU_3320495_0_0_1"/>
<sequence length="39" mass="4584">MANLKELDFYYPHNPKFDELLILNVNVVGFVELNSRFAI</sequence>
<name>B6IFH9_CAEBR</name>
<keyword evidence="2" id="KW-1185">Reference proteome</keyword>
<protein>
    <submittedName>
        <fullName evidence="1">Protein CBG26132</fullName>
    </submittedName>
</protein>
<dbReference type="WormBase" id="CBG26132">
    <property type="protein sequence ID" value="CBP38297"/>
    <property type="gene ID" value="WBGene00087546"/>
</dbReference>
<accession>B6IFH9</accession>
<evidence type="ECO:0000313" key="3">
    <source>
        <dbReference type="WormBase" id="CBG26132"/>
    </source>
</evidence>
<evidence type="ECO:0000313" key="2">
    <source>
        <dbReference type="Proteomes" id="UP000008549"/>
    </source>
</evidence>